<dbReference type="Gene3D" id="3.40.190.10">
    <property type="entry name" value="Periplasmic binding protein-like II"/>
    <property type="match status" value="2"/>
</dbReference>
<dbReference type="InterPro" id="IPR001638">
    <property type="entry name" value="Solute-binding_3/MltF_N"/>
</dbReference>
<comment type="caution">
    <text evidence="6">The sequence shown here is derived from an EMBL/GenBank/DDBJ whole genome shotgun (WGS) entry which is preliminary data.</text>
</comment>
<keyword evidence="3" id="KW-0732">Signal</keyword>
<name>W5IHP3_SCAIO</name>
<evidence type="ECO:0000256" key="2">
    <source>
        <dbReference type="ARBA" id="ARBA00022448"/>
    </source>
</evidence>
<dbReference type="EMBL" id="ADCX01000013">
    <property type="protein sequence ID" value="EFG26360.2"/>
    <property type="molecule type" value="Genomic_DNA"/>
</dbReference>
<feature type="domain" description="Solute-binding protein family 3/N-terminal" evidence="5">
    <location>
        <begin position="81"/>
        <end position="306"/>
    </location>
</feature>
<keyword evidence="7" id="KW-1185">Reference proteome</keyword>
<dbReference type="eggNOG" id="COG0834">
    <property type="taxonomic scope" value="Bacteria"/>
</dbReference>
<organism evidence="6 7">
    <name type="scientific">Scardovia inopinata F0304</name>
    <dbReference type="NCBI Taxonomy" id="641146"/>
    <lineage>
        <taxon>Bacteria</taxon>
        <taxon>Bacillati</taxon>
        <taxon>Actinomycetota</taxon>
        <taxon>Actinomycetes</taxon>
        <taxon>Bifidobacteriales</taxon>
        <taxon>Bifidobacteriaceae</taxon>
        <taxon>Scardovia</taxon>
    </lineage>
</organism>
<proteinExistence type="inferred from homology"/>
<accession>W5IHP3</accession>
<feature type="compositionally biased region" description="Basic and acidic residues" evidence="4">
    <location>
        <begin position="335"/>
        <end position="346"/>
    </location>
</feature>
<dbReference type="Pfam" id="PF00497">
    <property type="entry name" value="SBP_bac_3"/>
    <property type="match status" value="1"/>
</dbReference>
<dbReference type="InterPro" id="IPR051455">
    <property type="entry name" value="Bact_solute-bind_prot3"/>
</dbReference>
<dbReference type="RefSeq" id="WP_050752408.1">
    <property type="nucleotide sequence ID" value="NZ_GG770226.1"/>
</dbReference>
<protein>
    <recommendedName>
        <fullName evidence="5">Solute-binding protein family 3/N-terminal domain-containing protein</fullName>
    </recommendedName>
</protein>
<gene>
    <name evidence="6" type="ORF">HMPREF9020_01445</name>
</gene>
<keyword evidence="2" id="KW-0813">Transport</keyword>
<sequence>MQIQTDFIFRRFRSDRLGSGAAAQDKAAPGGKAAKTVAAVKTAKAAKAVKAAAAMTCLVVVSSLGFLSGCGPTLPDVTGPKITIGIAYDRPYLSNRRAEKFSGLDVTVATYVAHQLGYSADQITWVEAQNSNRSQLFDSQDVDMIVGVHQLLNDSDDDISFSGPYMTVRQRILVRKMDKNKYMNVTSLRATDICAIKGELSASVERMLIGQKTQFHWQGRYSQCISALFSGSVSAVIGDETALGGYATAMNNHQMVLTGPILAKNQYGIALPKGDDRLRALVDQSLHSLVGSSSFRTAASAFSKATRIKIRTANIPRESSDPSKRSASKTSKKSISTDDERSSENQ</sequence>
<evidence type="ECO:0000313" key="6">
    <source>
        <dbReference type="EMBL" id="EFG26360.2"/>
    </source>
</evidence>
<evidence type="ECO:0000256" key="4">
    <source>
        <dbReference type="SAM" id="MobiDB-lite"/>
    </source>
</evidence>
<dbReference type="GO" id="GO:0005576">
    <property type="term" value="C:extracellular region"/>
    <property type="evidence" value="ECO:0007669"/>
    <property type="project" value="TreeGrafter"/>
</dbReference>
<dbReference type="SMART" id="SM00062">
    <property type="entry name" value="PBPb"/>
    <property type="match status" value="1"/>
</dbReference>
<evidence type="ECO:0000256" key="1">
    <source>
        <dbReference type="ARBA" id="ARBA00010333"/>
    </source>
</evidence>
<dbReference type="PANTHER" id="PTHR30085">
    <property type="entry name" value="AMINO ACID ABC TRANSPORTER PERMEASE"/>
    <property type="match status" value="1"/>
</dbReference>
<evidence type="ECO:0000256" key="3">
    <source>
        <dbReference type="ARBA" id="ARBA00022729"/>
    </source>
</evidence>
<dbReference type="Proteomes" id="UP000005777">
    <property type="component" value="Unassembled WGS sequence"/>
</dbReference>
<dbReference type="GO" id="GO:0006865">
    <property type="term" value="P:amino acid transport"/>
    <property type="evidence" value="ECO:0007669"/>
    <property type="project" value="TreeGrafter"/>
</dbReference>
<reference evidence="6 7" key="1">
    <citation type="submission" date="2012-01" db="EMBL/GenBank/DDBJ databases">
        <title>The Genome Sequence of Scardovia inopinata F0304.</title>
        <authorList>
            <consortium name="The Broad Institute Genome Sequencing Platform"/>
            <person name="Ward D."/>
            <person name="Earl A."/>
            <person name="Feldgarden M."/>
            <person name="Gevers D."/>
            <person name="Young S."/>
            <person name="Zeng Q."/>
            <person name="Koehrsen M."/>
            <person name="Alvarado L."/>
            <person name="Berlin A.M."/>
            <person name="Borenstein D."/>
            <person name="Chapman S.B."/>
            <person name="Chen Z."/>
            <person name="Engels R."/>
            <person name="Freedman E."/>
            <person name="Gellesch M."/>
            <person name="Goldberg J."/>
            <person name="Griggs A."/>
            <person name="Gujja S."/>
            <person name="Heilman E.R."/>
            <person name="Heiman D.I."/>
            <person name="Hepburn T.A."/>
            <person name="Howarth C."/>
            <person name="Jen D."/>
            <person name="Larson L."/>
            <person name="Mehta T."/>
            <person name="Park D."/>
            <person name="Pearson M."/>
            <person name="Richards J."/>
            <person name="Roberts A."/>
            <person name="Saif S."/>
            <person name="Shea T.D."/>
            <person name="Shenoy N."/>
            <person name="Sisk P."/>
            <person name="Stolte C."/>
            <person name="Sykes S.N."/>
            <person name="Walk T."/>
            <person name="White J."/>
            <person name="Yandava C."/>
            <person name="Izard J."/>
            <person name="Baranova O.V."/>
            <person name="Blanton J.M."/>
            <person name="Tanner A.C."/>
            <person name="Dewhirst F."/>
            <person name="Haas B."/>
            <person name="Nusbaum C."/>
            <person name="Birren B."/>
        </authorList>
    </citation>
    <scope>NUCLEOTIDE SEQUENCE [LARGE SCALE GENOMIC DNA]</scope>
    <source>
        <strain evidence="6 7">F0304</strain>
    </source>
</reference>
<feature type="region of interest" description="Disordered" evidence="4">
    <location>
        <begin position="311"/>
        <end position="346"/>
    </location>
</feature>
<dbReference type="HOGENOM" id="CLU_019602_18_4_11"/>
<evidence type="ECO:0000259" key="5">
    <source>
        <dbReference type="SMART" id="SM00062"/>
    </source>
</evidence>
<dbReference type="AlphaFoldDB" id="W5IHP3"/>
<dbReference type="GO" id="GO:0030288">
    <property type="term" value="C:outer membrane-bounded periplasmic space"/>
    <property type="evidence" value="ECO:0007669"/>
    <property type="project" value="TreeGrafter"/>
</dbReference>
<evidence type="ECO:0000313" key="7">
    <source>
        <dbReference type="Proteomes" id="UP000005777"/>
    </source>
</evidence>
<dbReference type="SUPFAM" id="SSF53850">
    <property type="entry name" value="Periplasmic binding protein-like II"/>
    <property type="match status" value="1"/>
</dbReference>
<dbReference type="PANTHER" id="PTHR30085:SF6">
    <property type="entry name" value="ABC TRANSPORTER GLUTAMINE-BINDING PROTEIN GLNH"/>
    <property type="match status" value="1"/>
</dbReference>
<comment type="similarity">
    <text evidence="1">Belongs to the bacterial solute-binding protein 3 family.</text>
</comment>